<evidence type="ECO:0000259" key="1">
    <source>
        <dbReference type="Pfam" id="PF21068"/>
    </source>
</evidence>
<dbReference type="SUPFAM" id="SSF56059">
    <property type="entry name" value="Glutathione synthetase ATP-binding domain-like"/>
    <property type="match status" value="1"/>
</dbReference>
<protein>
    <submittedName>
        <fullName evidence="3">ATP-GRASP peptide maturase, grasp-with-spasm system</fullName>
    </submittedName>
    <submittedName>
        <fullName evidence="2">Grasp-with-spasm system ATP-grasp peptide maturase</fullName>
    </submittedName>
</protein>
<dbReference type="Proteomes" id="UP000238314">
    <property type="component" value="Unassembled WGS sequence"/>
</dbReference>
<feature type="domain" description="MvdD-like pre-ATP grasp" evidence="1">
    <location>
        <begin position="1"/>
        <end position="79"/>
    </location>
</feature>
<dbReference type="OrthoDB" id="583309at2"/>
<gene>
    <name evidence="2" type="ORF">B0A70_06565</name>
    <name evidence="3" type="ORF">SAMN05421796_101776</name>
</gene>
<reference evidence="4" key="3">
    <citation type="submission" date="2017-01" db="EMBL/GenBank/DDBJ databases">
        <authorList>
            <person name="Varghese N."/>
            <person name="Submissions S."/>
        </authorList>
    </citation>
    <scope>NUCLEOTIDE SEQUENCE [LARGE SCALE GENOMIC DNA]</scope>
    <source>
        <strain evidence="4">DSM 21068</strain>
    </source>
</reference>
<dbReference type="AlphaFoldDB" id="A0A1N7KRZ8"/>
<dbReference type="NCBIfam" id="TIGR04192">
    <property type="entry name" value="GRASP_w_spasm"/>
    <property type="match status" value="1"/>
</dbReference>
<evidence type="ECO:0000313" key="4">
    <source>
        <dbReference type="Proteomes" id="UP000186246"/>
    </source>
</evidence>
<organism evidence="3 4">
    <name type="scientific">Chryseobacterium piscicola</name>
    <dbReference type="NCBI Taxonomy" id="551459"/>
    <lineage>
        <taxon>Bacteria</taxon>
        <taxon>Pseudomonadati</taxon>
        <taxon>Bacteroidota</taxon>
        <taxon>Flavobacteriia</taxon>
        <taxon>Flavobacteriales</taxon>
        <taxon>Weeksellaceae</taxon>
        <taxon>Chryseobacterium group</taxon>
        <taxon>Chryseobacterium</taxon>
    </lineage>
</organism>
<keyword evidence="5" id="KW-1185">Reference proteome</keyword>
<dbReference type="Pfam" id="PF21068">
    <property type="entry name" value="ATPgraspMvdD"/>
    <property type="match status" value="1"/>
</dbReference>
<reference evidence="2 5" key="1">
    <citation type="submission" date="2016-11" db="EMBL/GenBank/DDBJ databases">
        <title>Whole genomes of Flavobacteriaceae.</title>
        <authorList>
            <person name="Stine C."/>
            <person name="Li C."/>
            <person name="Tadesse D."/>
        </authorList>
    </citation>
    <scope>NUCLEOTIDE SEQUENCE [LARGE SCALE GENOMIC DNA]</scope>
    <source>
        <strain evidence="2 5">DSM 21068</strain>
    </source>
</reference>
<dbReference type="RefSeq" id="WP_076449950.1">
    <property type="nucleotide sequence ID" value="NZ_FTOJ01000001.1"/>
</dbReference>
<dbReference type="EMBL" id="MUGO01000008">
    <property type="protein sequence ID" value="PQA94978.1"/>
    <property type="molecule type" value="Genomic_DNA"/>
</dbReference>
<dbReference type="Proteomes" id="UP000186246">
    <property type="component" value="Unassembled WGS sequence"/>
</dbReference>
<reference evidence="3" key="2">
    <citation type="submission" date="2017-01" db="EMBL/GenBank/DDBJ databases">
        <authorList>
            <person name="Mah S.A."/>
            <person name="Swanson W.J."/>
            <person name="Moy G.W."/>
            <person name="Vacquier V.D."/>
        </authorList>
    </citation>
    <scope>NUCLEOTIDE SEQUENCE [LARGE SCALE GENOMIC DNA]</scope>
    <source>
        <strain evidence="3">DSM 21068</strain>
    </source>
</reference>
<name>A0A1N7KRZ8_9FLAO</name>
<sequence>MILIFSISNDYTTTQVCRWIEKLGHDFIRINKDDSCEIEKFDLINDDIIIKINKDTLLSYKDISAVWYRRGGFIHNFRTEKNIDDKEILFQEGNRINRLINDEFRDLALFLQKKFEKNNSIGSYFNSKLNKLMVLDFAKSIGLYIPHTFILAKKLQLKELVDNHKIITKAISDGLYYFAEDYAYYTYTEKISAKELPRFPDMFMPSLFQIQIEKKFEIRSFFLKGKFYSMAIMSQFNDKTMVDYRKYDQKNPNKNIPFKLPTDIQNKLIQIFNHFKLNTGSVDLIVDIHDNYYFLEINPVGQFGMTSRPCNYGLEKIMAEELIKIDIQNESNIKAN</sequence>
<dbReference type="STRING" id="551459.SAMN05421796_101776"/>
<accession>A0A1N7KRZ8</accession>
<dbReference type="InterPro" id="IPR026455">
    <property type="entry name" value="GRASP_w_spasm"/>
</dbReference>
<evidence type="ECO:0000313" key="3">
    <source>
        <dbReference type="EMBL" id="SIS64276.1"/>
    </source>
</evidence>
<proteinExistence type="predicted"/>
<evidence type="ECO:0000313" key="2">
    <source>
        <dbReference type="EMBL" id="PQA94978.1"/>
    </source>
</evidence>
<dbReference type="Gene3D" id="3.30.470.20">
    <property type="entry name" value="ATP-grasp fold, B domain"/>
    <property type="match status" value="1"/>
</dbReference>
<dbReference type="EMBL" id="FTOJ01000001">
    <property type="protein sequence ID" value="SIS64276.1"/>
    <property type="molecule type" value="Genomic_DNA"/>
</dbReference>
<evidence type="ECO:0000313" key="5">
    <source>
        <dbReference type="Proteomes" id="UP000238314"/>
    </source>
</evidence>
<dbReference type="InterPro" id="IPR048936">
    <property type="entry name" value="MvdD-like_ATPgrasp"/>
</dbReference>